<comment type="caution">
    <text evidence="2">The sequence shown here is derived from an EMBL/GenBank/DDBJ whole genome shotgun (WGS) entry which is preliminary data.</text>
</comment>
<proteinExistence type="predicted"/>
<keyword evidence="3" id="KW-1185">Reference proteome</keyword>
<evidence type="ECO:0000256" key="1">
    <source>
        <dbReference type="SAM" id="MobiDB-lite"/>
    </source>
</evidence>
<reference evidence="2 3" key="1">
    <citation type="journal article" date="2020" name="Cell">
        <title>Large-Scale Comparative Analyses of Tick Genomes Elucidate Their Genetic Diversity and Vector Capacities.</title>
        <authorList>
            <consortium name="Tick Genome and Microbiome Consortium (TIGMIC)"/>
            <person name="Jia N."/>
            <person name="Wang J."/>
            <person name="Shi W."/>
            <person name="Du L."/>
            <person name="Sun Y."/>
            <person name="Zhan W."/>
            <person name="Jiang J.F."/>
            <person name="Wang Q."/>
            <person name="Zhang B."/>
            <person name="Ji P."/>
            <person name="Bell-Sakyi L."/>
            <person name="Cui X.M."/>
            <person name="Yuan T.T."/>
            <person name="Jiang B.G."/>
            <person name="Yang W.F."/>
            <person name="Lam T.T."/>
            <person name="Chang Q.C."/>
            <person name="Ding S.J."/>
            <person name="Wang X.J."/>
            <person name="Zhu J.G."/>
            <person name="Ruan X.D."/>
            <person name="Zhao L."/>
            <person name="Wei J.T."/>
            <person name="Ye R.Z."/>
            <person name="Que T.C."/>
            <person name="Du C.H."/>
            <person name="Zhou Y.H."/>
            <person name="Cheng J.X."/>
            <person name="Dai P.F."/>
            <person name="Guo W.B."/>
            <person name="Han X.H."/>
            <person name="Huang E.J."/>
            <person name="Li L.F."/>
            <person name="Wei W."/>
            <person name="Gao Y.C."/>
            <person name="Liu J.Z."/>
            <person name="Shao H.Z."/>
            <person name="Wang X."/>
            <person name="Wang C.C."/>
            <person name="Yang T.C."/>
            <person name="Huo Q.B."/>
            <person name="Li W."/>
            <person name="Chen H.Y."/>
            <person name="Chen S.E."/>
            <person name="Zhou L.G."/>
            <person name="Ni X.B."/>
            <person name="Tian J.H."/>
            <person name="Sheng Y."/>
            <person name="Liu T."/>
            <person name="Pan Y.S."/>
            <person name="Xia L.Y."/>
            <person name="Li J."/>
            <person name="Zhao F."/>
            <person name="Cao W.C."/>
        </authorList>
    </citation>
    <scope>NUCLEOTIDE SEQUENCE [LARGE SCALE GENOMIC DNA]</scope>
    <source>
        <strain evidence="2">HaeL-2018</strain>
    </source>
</reference>
<name>A0A9J6G0C1_HAELO</name>
<dbReference type="EMBL" id="JABSTR010000005">
    <property type="protein sequence ID" value="KAH9371862.1"/>
    <property type="molecule type" value="Genomic_DNA"/>
</dbReference>
<dbReference type="VEuPathDB" id="VectorBase:HLOH_050363"/>
<dbReference type="Proteomes" id="UP000821853">
    <property type="component" value="Chromosome 3"/>
</dbReference>
<gene>
    <name evidence="2" type="ORF">HPB48_008711</name>
</gene>
<evidence type="ECO:0000313" key="2">
    <source>
        <dbReference type="EMBL" id="KAH9371862.1"/>
    </source>
</evidence>
<protein>
    <submittedName>
        <fullName evidence="2">Uncharacterized protein</fullName>
    </submittedName>
</protein>
<feature type="compositionally biased region" description="Polar residues" evidence="1">
    <location>
        <begin position="109"/>
        <end position="129"/>
    </location>
</feature>
<evidence type="ECO:0000313" key="3">
    <source>
        <dbReference type="Proteomes" id="UP000821853"/>
    </source>
</evidence>
<sequence length="129" mass="13011">MTILKSVPSMRLSSSLAALIGADNGATGGPCTASTQKPAGLMTFFAGFVSAPGASSTWTTAFSGCPRHGCLPLMGSTPTLAASPSRPATCPGPFSRHGYNTLPVPHPNTARTGPTSTSASTNSRCSILR</sequence>
<feature type="region of interest" description="Disordered" evidence="1">
    <location>
        <begin position="93"/>
        <end position="129"/>
    </location>
</feature>
<accession>A0A9J6G0C1</accession>
<organism evidence="2 3">
    <name type="scientific">Haemaphysalis longicornis</name>
    <name type="common">Bush tick</name>
    <dbReference type="NCBI Taxonomy" id="44386"/>
    <lineage>
        <taxon>Eukaryota</taxon>
        <taxon>Metazoa</taxon>
        <taxon>Ecdysozoa</taxon>
        <taxon>Arthropoda</taxon>
        <taxon>Chelicerata</taxon>
        <taxon>Arachnida</taxon>
        <taxon>Acari</taxon>
        <taxon>Parasitiformes</taxon>
        <taxon>Ixodida</taxon>
        <taxon>Ixodoidea</taxon>
        <taxon>Ixodidae</taxon>
        <taxon>Haemaphysalinae</taxon>
        <taxon>Haemaphysalis</taxon>
    </lineage>
</organism>
<dbReference type="AlphaFoldDB" id="A0A9J6G0C1"/>